<evidence type="ECO:0000256" key="3">
    <source>
        <dbReference type="SAM" id="Phobius"/>
    </source>
</evidence>
<keyword evidence="3" id="KW-0472">Membrane</keyword>
<accession>A0A645HYC4</accession>
<name>A0A645HYC4_9ZZZZ</name>
<keyword evidence="3" id="KW-1133">Transmembrane helix</keyword>
<feature type="transmembrane region" description="Helical" evidence="3">
    <location>
        <begin position="34"/>
        <end position="55"/>
    </location>
</feature>
<dbReference type="PANTHER" id="PTHR42810">
    <property type="entry name" value="PURINE PERMEASE C1399.01C-RELATED"/>
    <property type="match status" value="1"/>
</dbReference>
<comment type="caution">
    <text evidence="4">The sequence shown here is derived from an EMBL/GenBank/DDBJ whole genome shotgun (WGS) entry which is preliminary data.</text>
</comment>
<keyword evidence="2" id="KW-0813">Transport</keyword>
<reference evidence="4" key="1">
    <citation type="submission" date="2019-08" db="EMBL/GenBank/DDBJ databases">
        <authorList>
            <person name="Kucharzyk K."/>
            <person name="Murdoch R.W."/>
            <person name="Higgins S."/>
            <person name="Loffler F."/>
        </authorList>
    </citation>
    <scope>NUCLEOTIDE SEQUENCE</scope>
</reference>
<organism evidence="4">
    <name type="scientific">bioreactor metagenome</name>
    <dbReference type="NCBI Taxonomy" id="1076179"/>
    <lineage>
        <taxon>unclassified sequences</taxon>
        <taxon>metagenomes</taxon>
        <taxon>ecological metagenomes</taxon>
    </lineage>
</organism>
<evidence type="ECO:0000256" key="2">
    <source>
        <dbReference type="ARBA" id="ARBA00022448"/>
    </source>
</evidence>
<protein>
    <recommendedName>
        <fullName evidence="5">Xanthine permease XanP</fullName>
    </recommendedName>
</protein>
<dbReference type="GO" id="GO:0005886">
    <property type="term" value="C:plasma membrane"/>
    <property type="evidence" value="ECO:0007669"/>
    <property type="project" value="TreeGrafter"/>
</dbReference>
<dbReference type="GO" id="GO:0042907">
    <property type="term" value="F:xanthine transmembrane transporter activity"/>
    <property type="evidence" value="ECO:0007669"/>
    <property type="project" value="TreeGrafter"/>
</dbReference>
<dbReference type="PANTHER" id="PTHR42810:SF2">
    <property type="entry name" value="PURINE PERMEASE C1399.01C-RELATED"/>
    <property type="match status" value="1"/>
</dbReference>
<evidence type="ECO:0008006" key="5">
    <source>
        <dbReference type="Google" id="ProtNLM"/>
    </source>
</evidence>
<proteinExistence type="inferred from homology"/>
<evidence type="ECO:0000256" key="1">
    <source>
        <dbReference type="ARBA" id="ARBA00008821"/>
    </source>
</evidence>
<dbReference type="AlphaFoldDB" id="A0A645HYC4"/>
<dbReference type="EMBL" id="VSSQ01102577">
    <property type="protein sequence ID" value="MPN43880.1"/>
    <property type="molecule type" value="Genomic_DNA"/>
</dbReference>
<keyword evidence="3" id="KW-0812">Transmembrane</keyword>
<gene>
    <name evidence="4" type="ORF">SDC9_191441</name>
</gene>
<evidence type="ECO:0000313" key="4">
    <source>
        <dbReference type="EMBL" id="MPN43880.1"/>
    </source>
</evidence>
<comment type="similarity">
    <text evidence="1">Belongs to the nucleobase:cation symporter-2 (NCS2) (TC 2.A.40) family.</text>
</comment>
<sequence>MSNRNLLIIAVSIALGLGITTRPDLLSNLPQSLQMLFASGISTGTIAALALNICLKEED</sequence>